<dbReference type="Proteomes" id="UP000601027">
    <property type="component" value="Unassembled WGS sequence"/>
</dbReference>
<name>A0ABS1XZ55_9ACTN</name>
<organism evidence="3 4">
    <name type="scientific">Micromonospora parastrephiae</name>
    <dbReference type="NCBI Taxonomy" id="2806101"/>
    <lineage>
        <taxon>Bacteria</taxon>
        <taxon>Bacillati</taxon>
        <taxon>Actinomycetota</taxon>
        <taxon>Actinomycetes</taxon>
        <taxon>Micromonosporales</taxon>
        <taxon>Micromonosporaceae</taxon>
        <taxon>Micromonospora</taxon>
    </lineage>
</organism>
<dbReference type="PANTHER" id="PTHR46825:SF7">
    <property type="entry name" value="D-ALANYL-D-ALANINE CARBOXYPEPTIDASE"/>
    <property type="match status" value="1"/>
</dbReference>
<evidence type="ECO:0000259" key="2">
    <source>
        <dbReference type="Pfam" id="PF24491"/>
    </source>
</evidence>
<dbReference type="EMBL" id="JAEVHM010000151">
    <property type="protein sequence ID" value="MBM0234556.1"/>
    <property type="molecule type" value="Genomic_DNA"/>
</dbReference>
<reference evidence="3 4" key="1">
    <citation type="submission" date="2021-01" db="EMBL/GenBank/DDBJ databases">
        <title>Draft genome sequence of Micromonospora sp. strain STR1_7.</title>
        <authorList>
            <person name="Karlyshev A."/>
            <person name="Jawad R."/>
        </authorList>
    </citation>
    <scope>NUCLEOTIDE SEQUENCE [LARGE SCALE GENOMIC DNA]</scope>
    <source>
        <strain evidence="3 4">STR1-7</strain>
    </source>
</reference>
<dbReference type="InterPro" id="IPR012338">
    <property type="entry name" value="Beta-lactam/transpept-like"/>
</dbReference>
<evidence type="ECO:0000313" key="4">
    <source>
        <dbReference type="Proteomes" id="UP000601027"/>
    </source>
</evidence>
<protein>
    <submittedName>
        <fullName evidence="3">Beta-lactamase family protein</fullName>
    </submittedName>
</protein>
<dbReference type="InterPro" id="IPR001466">
    <property type="entry name" value="Beta-lactam-related"/>
</dbReference>
<evidence type="ECO:0000313" key="3">
    <source>
        <dbReference type="EMBL" id="MBM0234556.1"/>
    </source>
</evidence>
<gene>
    <name evidence="3" type="ORF">JNW91_23655</name>
</gene>
<dbReference type="Pfam" id="PF24491">
    <property type="entry name" value="DUF7586"/>
    <property type="match status" value="1"/>
</dbReference>
<dbReference type="InterPro" id="IPR056008">
    <property type="entry name" value="DUF7586"/>
</dbReference>
<comment type="caution">
    <text evidence="3">The sequence shown here is derived from an EMBL/GenBank/DDBJ whole genome shotgun (WGS) entry which is preliminary data.</text>
</comment>
<keyword evidence="4" id="KW-1185">Reference proteome</keyword>
<evidence type="ECO:0000259" key="1">
    <source>
        <dbReference type="Pfam" id="PF00144"/>
    </source>
</evidence>
<proteinExistence type="predicted"/>
<dbReference type="PANTHER" id="PTHR46825">
    <property type="entry name" value="D-ALANYL-D-ALANINE-CARBOXYPEPTIDASE/ENDOPEPTIDASE AMPH"/>
    <property type="match status" value="1"/>
</dbReference>
<dbReference type="InterPro" id="IPR050491">
    <property type="entry name" value="AmpC-like"/>
</dbReference>
<dbReference type="Pfam" id="PF00144">
    <property type="entry name" value="Beta-lactamase"/>
    <property type="match status" value="1"/>
</dbReference>
<dbReference type="Gene3D" id="3.40.710.10">
    <property type="entry name" value="DD-peptidase/beta-lactamase superfamily"/>
    <property type="match status" value="1"/>
</dbReference>
<accession>A0ABS1XZ55</accession>
<dbReference type="SUPFAM" id="SSF56601">
    <property type="entry name" value="beta-lactamase/transpeptidase-like"/>
    <property type="match status" value="1"/>
</dbReference>
<dbReference type="RefSeq" id="WP_203177629.1">
    <property type="nucleotide sequence ID" value="NZ_JAEVHM010000151.1"/>
</dbReference>
<feature type="domain" description="DUF7586" evidence="2">
    <location>
        <begin position="350"/>
        <end position="431"/>
    </location>
</feature>
<sequence>MPLLPETIRQINTRVAQAQADGHAPSLVLGVVRDGTLAHLAAAGEHPRPDADLQYRLGSISKTMTATLIMQLRDAGRLAVDDPLEKHLPDAGVGALTLRQLLGHASGIQREPEGAWWERTAGVDLGNLLAGLTADKIAYPPHATYHYSNLAYGLLGGVLERLTGLPWVDLLDERILAPLGMRRTTYAATEPFARGYVVHPWHDTLREEPRTDTGAMAPAGQLWSTIEDLGRWAAFLADPDPSVLAATTLTEMCSPVVISDLEAWTHGHGLGLELFREGDRVYVGHGGSMPGYGASLAVHRPSRTAVVGLVNSYTMRGRGLGALGRDLLTLVLDAEPAPVIPWRPAAAPPPAELAELTGRWWWMGTSIEVSADADGDLRAGPVGAPTLRFVAEGPDRWRGRAGGQDGEILTVHRDEQGRAIALDIATFVYTRTPDQEP</sequence>
<feature type="domain" description="Beta-lactamase-related" evidence="1">
    <location>
        <begin position="13"/>
        <end position="314"/>
    </location>
</feature>